<evidence type="ECO:0000256" key="2">
    <source>
        <dbReference type="ARBA" id="ARBA00004906"/>
    </source>
</evidence>
<keyword evidence="7" id="KW-0479">Metal-binding</keyword>
<dbReference type="Pfam" id="PF04757">
    <property type="entry name" value="Pex2_Pex12"/>
    <property type="match status" value="1"/>
</dbReference>
<dbReference type="Gene3D" id="3.30.40.10">
    <property type="entry name" value="Zinc/RING finger domain, C3HC4 (zinc finger)"/>
    <property type="match status" value="1"/>
</dbReference>
<keyword evidence="13" id="KW-0576">Peroxisome</keyword>
<evidence type="ECO:0000313" key="18">
    <source>
        <dbReference type="Proteomes" id="UP000005220"/>
    </source>
</evidence>
<keyword evidence="18" id="KW-1185">Reference proteome</keyword>
<dbReference type="GO" id="GO:0005778">
    <property type="term" value="C:peroxisomal membrane"/>
    <property type="evidence" value="ECO:0007669"/>
    <property type="project" value="UniProtKB-SubCell"/>
</dbReference>
<organism evidence="17 18">
    <name type="scientific">Kazachstania africana (strain ATCC 22294 / BCRC 22015 / CBS 2517 / CECT 1963 / NBRC 1671 / NRRL Y-8276)</name>
    <name type="common">Yeast</name>
    <name type="synonym">Kluyveromyces africanus</name>
    <dbReference type="NCBI Taxonomy" id="1071382"/>
    <lineage>
        <taxon>Eukaryota</taxon>
        <taxon>Fungi</taxon>
        <taxon>Dikarya</taxon>
        <taxon>Ascomycota</taxon>
        <taxon>Saccharomycotina</taxon>
        <taxon>Saccharomycetes</taxon>
        <taxon>Saccharomycetales</taxon>
        <taxon>Saccharomycetaceae</taxon>
        <taxon>Kazachstania</taxon>
    </lineage>
</organism>
<sequence>MSFYSSLPSSTTSDTLYPTLFEIVSSQEIDDLLPSSIRYIITNYWILNNPTRWKLQINNYFDEWFRLLLKGGVELYHLNHYNSTFIDRFYGLQKFNAKNKTYLRAQTKLLENENGEWLLNLQLTQWQKLILLLQKTIIPYSKIKLDELHQKLSVQSTFHETNEKIHKWFLKWYPKFKKLVFILNLVVKLNFLGGKTGSTSFLDYITNIEYTRIMVPLQERSGSYQGIPLKNNNDFNRPVKLNKMTVWKSVMENLKFLNSINFKLLANLFPAFIFILKVYQWWVANDLSTKLSNKLNNIDKQIPRPPTREGETLTSNNCPICSQPITNPCILENGLVACYPCTIDYLKKHEGKSPITNQRLLGCVFDKDTKEWVFTGIRRLLI</sequence>
<dbReference type="KEGG" id="kaf:KAFR_0A02210"/>
<dbReference type="GO" id="GO:1990757">
    <property type="term" value="F:ubiquitin ligase activator activity"/>
    <property type="evidence" value="ECO:0007669"/>
    <property type="project" value="EnsemblFungi"/>
</dbReference>
<keyword evidence="10" id="KW-0653">Protein transport</keyword>
<dbReference type="InParanoid" id="H2AMQ9"/>
<dbReference type="PANTHER" id="PTHR12888:SF0">
    <property type="entry name" value="PEROXISOME ASSEMBLY PROTEIN 12"/>
    <property type="match status" value="1"/>
</dbReference>
<dbReference type="GO" id="GO:0008270">
    <property type="term" value="F:zinc ion binding"/>
    <property type="evidence" value="ECO:0007669"/>
    <property type="project" value="UniProtKB-KW"/>
</dbReference>
<dbReference type="GO" id="GO:0008320">
    <property type="term" value="F:protein transmembrane transporter activity"/>
    <property type="evidence" value="ECO:0007669"/>
    <property type="project" value="EnsemblFungi"/>
</dbReference>
<accession>H2AMQ9</accession>
<dbReference type="InterPro" id="IPR013083">
    <property type="entry name" value="Znf_RING/FYVE/PHD"/>
</dbReference>
<keyword evidence="12" id="KW-0472">Membrane</keyword>
<comment type="subunit">
    <text evidence="15">Component of the PEX2-PEX10-PEX12 retrotranslocation channel, composed of PEX2, PEX10 and PEX12.</text>
</comment>
<evidence type="ECO:0000256" key="15">
    <source>
        <dbReference type="ARBA" id="ARBA00034505"/>
    </source>
</evidence>
<dbReference type="eggNOG" id="KOG0826">
    <property type="taxonomic scope" value="Eukaryota"/>
</dbReference>
<evidence type="ECO:0000256" key="10">
    <source>
        <dbReference type="ARBA" id="ARBA00022927"/>
    </source>
</evidence>
<keyword evidence="11" id="KW-1133">Transmembrane helix</keyword>
<gene>
    <name evidence="17" type="primary">KAFR0A02210</name>
    <name evidence="17" type="ORF">KAFR_0A02210</name>
</gene>
<dbReference type="GO" id="GO:0044721">
    <property type="term" value="P:protein import into peroxisome matrix, substrate release"/>
    <property type="evidence" value="ECO:0007669"/>
    <property type="project" value="EnsemblFungi"/>
</dbReference>
<evidence type="ECO:0000256" key="8">
    <source>
        <dbReference type="ARBA" id="ARBA00022771"/>
    </source>
</evidence>
<dbReference type="STRING" id="1071382.H2AMQ9"/>
<comment type="pathway">
    <text evidence="2">Protein modification; protein ubiquitination.</text>
</comment>
<protein>
    <recommendedName>
        <fullName evidence="4">Peroxisome assembly protein 12</fullName>
    </recommendedName>
    <alternativeName>
        <fullName evidence="14">Peroxin-12</fullName>
    </alternativeName>
</protein>
<feature type="domain" description="Pex N-terminal" evidence="16">
    <location>
        <begin position="27"/>
        <end position="283"/>
    </location>
</feature>
<evidence type="ECO:0000256" key="6">
    <source>
        <dbReference type="ARBA" id="ARBA00022692"/>
    </source>
</evidence>
<dbReference type="OrthoDB" id="107372at2759"/>
<keyword evidence="6" id="KW-0812">Transmembrane</keyword>
<dbReference type="HOGENOM" id="CLU_031067_0_0_1"/>
<proteinExistence type="inferred from homology"/>
<dbReference type="AlphaFoldDB" id="H2AMQ9"/>
<evidence type="ECO:0000256" key="13">
    <source>
        <dbReference type="ARBA" id="ARBA00023140"/>
    </source>
</evidence>
<comment type="similarity">
    <text evidence="3">Belongs to the pex2/pex10/pex12 family.</text>
</comment>
<evidence type="ECO:0000256" key="1">
    <source>
        <dbReference type="ARBA" id="ARBA00004585"/>
    </source>
</evidence>
<evidence type="ECO:0000259" key="16">
    <source>
        <dbReference type="Pfam" id="PF04757"/>
    </source>
</evidence>
<dbReference type="SUPFAM" id="SSF57850">
    <property type="entry name" value="RING/U-box"/>
    <property type="match status" value="1"/>
</dbReference>
<evidence type="ECO:0000256" key="7">
    <source>
        <dbReference type="ARBA" id="ARBA00022723"/>
    </source>
</evidence>
<dbReference type="GO" id="GO:0043161">
    <property type="term" value="P:proteasome-mediated ubiquitin-dependent protein catabolic process"/>
    <property type="evidence" value="ECO:0007669"/>
    <property type="project" value="EnsemblFungi"/>
</dbReference>
<dbReference type="PANTHER" id="PTHR12888">
    <property type="entry name" value="PEROXISOME ASSEMBLY PROTEIN 12 PEROXIN-12"/>
    <property type="match status" value="1"/>
</dbReference>
<dbReference type="GO" id="GO:0006513">
    <property type="term" value="P:protein monoubiquitination"/>
    <property type="evidence" value="ECO:0007669"/>
    <property type="project" value="TreeGrafter"/>
</dbReference>
<evidence type="ECO:0000256" key="11">
    <source>
        <dbReference type="ARBA" id="ARBA00022989"/>
    </source>
</evidence>
<dbReference type="EMBL" id="HE650821">
    <property type="protein sequence ID" value="CCF55659.1"/>
    <property type="molecule type" value="Genomic_DNA"/>
</dbReference>
<keyword evidence="9" id="KW-0862">Zinc</keyword>
<evidence type="ECO:0000256" key="5">
    <source>
        <dbReference type="ARBA" id="ARBA00022448"/>
    </source>
</evidence>
<evidence type="ECO:0000256" key="3">
    <source>
        <dbReference type="ARBA" id="ARBA00008704"/>
    </source>
</evidence>
<evidence type="ECO:0000256" key="14">
    <source>
        <dbReference type="ARBA" id="ARBA00029692"/>
    </source>
</evidence>
<dbReference type="GO" id="GO:1990429">
    <property type="term" value="C:peroxisomal importomer complex"/>
    <property type="evidence" value="ECO:0007669"/>
    <property type="project" value="EnsemblFungi"/>
</dbReference>
<comment type="subcellular location">
    <subcellularLocation>
        <location evidence="1">Peroxisome membrane</location>
        <topology evidence="1">Multi-pass membrane protein</topology>
    </subcellularLocation>
</comment>
<dbReference type="GO" id="GO:0061630">
    <property type="term" value="F:ubiquitin protein ligase activity"/>
    <property type="evidence" value="ECO:0007669"/>
    <property type="project" value="EnsemblFungi"/>
</dbReference>
<dbReference type="GO" id="GO:0000151">
    <property type="term" value="C:ubiquitin ligase complex"/>
    <property type="evidence" value="ECO:0007669"/>
    <property type="project" value="EnsemblFungi"/>
</dbReference>
<evidence type="ECO:0000256" key="9">
    <source>
        <dbReference type="ARBA" id="ARBA00022833"/>
    </source>
</evidence>
<dbReference type="FunCoup" id="H2AMQ9">
    <property type="interactions" value="580"/>
</dbReference>
<dbReference type="InterPro" id="IPR006845">
    <property type="entry name" value="Pex_N"/>
</dbReference>
<reference evidence="17 18" key="1">
    <citation type="journal article" date="2011" name="Proc. Natl. Acad. Sci. U.S.A.">
        <title>Evolutionary erosion of yeast sex chromosomes by mating-type switching accidents.</title>
        <authorList>
            <person name="Gordon J.L."/>
            <person name="Armisen D."/>
            <person name="Proux-Wera E."/>
            <person name="Oheigeartaigh S.S."/>
            <person name="Byrne K.P."/>
            <person name="Wolfe K.H."/>
        </authorList>
    </citation>
    <scope>NUCLEOTIDE SEQUENCE [LARGE SCALE GENOMIC DNA]</scope>
    <source>
        <strain evidence="18">ATCC 22294 / BCRC 22015 / CBS 2517 / CECT 1963 / NBRC 1671 / NRRL Y-8276</strain>
    </source>
</reference>
<name>H2AMQ9_KAZAF</name>
<dbReference type="GO" id="GO:0016562">
    <property type="term" value="P:protein import into peroxisome matrix, receptor recycling"/>
    <property type="evidence" value="ECO:0007669"/>
    <property type="project" value="EnsemblFungi"/>
</dbReference>
<evidence type="ECO:0000313" key="17">
    <source>
        <dbReference type="EMBL" id="CCF55659.1"/>
    </source>
</evidence>
<evidence type="ECO:0000256" key="12">
    <source>
        <dbReference type="ARBA" id="ARBA00023136"/>
    </source>
</evidence>
<dbReference type="RefSeq" id="XP_003954794.1">
    <property type="nucleotide sequence ID" value="XM_003954745.1"/>
</dbReference>
<dbReference type="Proteomes" id="UP000005220">
    <property type="component" value="Chromosome 1"/>
</dbReference>
<dbReference type="InterPro" id="IPR017375">
    <property type="entry name" value="PEX12"/>
</dbReference>
<keyword evidence="8" id="KW-0863">Zinc-finger</keyword>
<dbReference type="GeneID" id="13882287"/>
<evidence type="ECO:0000256" key="4">
    <source>
        <dbReference type="ARBA" id="ARBA00018980"/>
    </source>
</evidence>
<keyword evidence="5" id="KW-0813">Transport</keyword>
<dbReference type="GO" id="GO:0000209">
    <property type="term" value="P:protein polyubiquitination"/>
    <property type="evidence" value="ECO:0007669"/>
    <property type="project" value="EnsemblFungi"/>
</dbReference>